<feature type="region of interest" description="Disordered" evidence="16">
    <location>
        <begin position="293"/>
        <end position="339"/>
    </location>
</feature>
<dbReference type="Gene3D" id="6.10.250.1630">
    <property type="match status" value="1"/>
</dbReference>
<keyword evidence="20" id="KW-1185">Reference proteome</keyword>
<feature type="domain" description="BRCT" evidence="17">
    <location>
        <begin position="194"/>
        <end position="282"/>
    </location>
</feature>
<evidence type="ECO:0000256" key="5">
    <source>
        <dbReference type="ARBA" id="ARBA00022634"/>
    </source>
</evidence>
<dbReference type="Gene3D" id="3.30.70.270">
    <property type="match status" value="1"/>
</dbReference>
<evidence type="ECO:0000256" key="7">
    <source>
        <dbReference type="ARBA" id="ARBA00022695"/>
    </source>
</evidence>
<keyword evidence="9" id="KW-0227">DNA damage</keyword>
<dbReference type="InterPro" id="IPR001126">
    <property type="entry name" value="UmuC"/>
</dbReference>
<evidence type="ECO:0000256" key="3">
    <source>
        <dbReference type="ARBA" id="ARBA00010945"/>
    </source>
</evidence>
<evidence type="ECO:0000256" key="13">
    <source>
        <dbReference type="ARBA" id="ARBA00023242"/>
    </source>
</evidence>
<comment type="cofactor">
    <cofactor evidence="1">
        <name>Mg(2+)</name>
        <dbReference type="ChEBI" id="CHEBI:18420"/>
    </cofactor>
</comment>
<evidence type="ECO:0000256" key="1">
    <source>
        <dbReference type="ARBA" id="ARBA00001946"/>
    </source>
</evidence>
<proteinExistence type="inferred from homology"/>
<sequence length="1196" mass="129638">MVSPHSPTTSNSSALFGSDDTSFLEALGAAVLPGDVAQAQNGDAHRLSSSPSPILEPSSLEPPPCAQPTSNALPHISSDDEPEQPATRTPRHAGLHPQHPPFVISDDDEPSLLQVESPPLAQSRYKKRAHSVSSNDEPSRSPTNSPTGVSSSHLDSDTYGASRFGEFGEYMRRKRAKLQIQNAEMGDTPRGEASGSQLFKGLSIHINGWTEPSVQELRKLIVENGGIYQAYIDKKTLVTHIITCSLTPAKVREFKHMKVVKPEWLVQSAKAGVLLPWQDFIFLPGGRPESAHGRLAQSSLTEFSASKPRNSTLDGAKENPLSSDRNPSAPLHLLQAPSLHPSPPIAPVPKYAKHESNPAAQRAMADPTWRAAHTSAAPGFIAGYYANSRLHHLSMWKAELRTLVVEAQERAERGDFHTASRTSETGTGVSMRGAALVMKNPLKGKEKAGHKAERVVMHVDFDAFFVSAGLVSRPHLRGKPVVVCHSQHAQGGASSTSEIASASYEARKFGIKNGMSLQQARRLCPDLVTIPYEFERYRQLSLEFYTILMSHADDLQAVSVDEALIDVTSTVAQMRVVPTGANDDGDSSSTDIAKELAESMRAQIKAATGCIASIGIAPNIMLARLATRRAKPAGSFHLLPAAFRDLLPDLDIQDLHGFGRAARDKASEKLGTTNLGELAGRSKATLCDALGNATGETLYNSIRGKDDRKLESDKPRKSVSCDINYGIRFENDDQVEAFIHQMSEEVAHRLDAINMKGRSLTLKIMKRDPSAPVEPPKFMGHGQCVTYNKQSALAGPYGHATSDPRLIGSLSWRLLRTLSIPPRELRGISIHIQKLDAHTGSIPAPGHAHLPFRPAPNPTASGTIVGPAPKARAPSSAPVTAPSEPKGPGPAAGADLPSFSQLDMSVFEALPEDIRKELETEYERRSAPAPNKPEPPADLVPRANSVIPARGGGNDRPCGRGMGAVSSRGRRGSLGRDQARGATSWAHRPRGRGHGRGGLLALPPAPAPMIHSAARGARVRPSQQPVRPSSPLRPLQRLEGRWAPPQGPHEYIPPPPPPRARFAEAERPVLRRGDADTAPVVEGVDVRRVVRAWVELFVRHVPHAEDVALVGGYLVRCVVTDVGAERAVGVMRWWGALLRRRWAVWEHADERDEEPEPGEDTRAEVVGMAWWRAYREVGDSLNAVVRKRFGGSLKFR</sequence>
<keyword evidence="12" id="KW-0234">DNA repair</keyword>
<comment type="function">
    <text evidence="14">Deoxycytidyl transferase involved in DNA repair. Transfers a dCMP residue from dCTP to the 3'-end of a DNA primer in a template-dependent reaction. May assist in the first step in the bypass of abasic lesions by the insertion of a nucleotide opposite the lesion. Required for normal induction of mutations by physical and chemical agents. Involved in mitochondrial DNA mutagenesis.</text>
</comment>
<dbReference type="Pfam" id="PF00817">
    <property type="entry name" value="IMS"/>
    <property type="match status" value="1"/>
</dbReference>
<feature type="region of interest" description="Disordered" evidence="16">
    <location>
        <begin position="40"/>
        <end position="160"/>
    </location>
</feature>
<dbReference type="GO" id="GO:0003887">
    <property type="term" value="F:DNA-directed DNA polymerase activity"/>
    <property type="evidence" value="ECO:0007669"/>
    <property type="project" value="TreeGrafter"/>
</dbReference>
<dbReference type="SUPFAM" id="SSF100879">
    <property type="entry name" value="Lesion bypass DNA polymerase (Y-family), little finger domain"/>
    <property type="match status" value="1"/>
</dbReference>
<evidence type="ECO:0000256" key="12">
    <source>
        <dbReference type="ARBA" id="ARBA00023204"/>
    </source>
</evidence>
<feature type="compositionally biased region" description="Polar residues" evidence="16">
    <location>
        <begin position="131"/>
        <end position="153"/>
    </location>
</feature>
<evidence type="ECO:0000256" key="2">
    <source>
        <dbReference type="ARBA" id="ARBA00004123"/>
    </source>
</evidence>
<dbReference type="Gene3D" id="1.10.150.20">
    <property type="entry name" value="5' to 3' exonuclease, C-terminal subdomain"/>
    <property type="match status" value="1"/>
</dbReference>
<dbReference type="GO" id="GO:0070987">
    <property type="term" value="P:error-free translesion synthesis"/>
    <property type="evidence" value="ECO:0007669"/>
    <property type="project" value="TreeGrafter"/>
</dbReference>
<evidence type="ECO:0000256" key="10">
    <source>
        <dbReference type="ARBA" id="ARBA00022842"/>
    </source>
</evidence>
<dbReference type="Gene3D" id="3.40.1170.60">
    <property type="match status" value="1"/>
</dbReference>
<dbReference type="Gene3D" id="1.20.58.1280">
    <property type="entry name" value="DNA repair protein Rev1, C-terminal domain"/>
    <property type="match status" value="1"/>
</dbReference>
<feature type="domain" description="UmuC" evidence="18">
    <location>
        <begin position="456"/>
        <end position="659"/>
    </location>
</feature>
<protein>
    <recommendedName>
        <fullName evidence="4">DNA repair protein REV1</fullName>
    </recommendedName>
    <alternativeName>
        <fullName evidence="15">Reversionless protein 1</fullName>
    </alternativeName>
</protein>
<feature type="region of interest" description="Disordered" evidence="16">
    <location>
        <begin position="841"/>
        <end position="897"/>
    </location>
</feature>
<feature type="region of interest" description="Disordered" evidence="16">
    <location>
        <begin position="920"/>
        <end position="998"/>
    </location>
</feature>
<dbReference type="InterPro" id="IPR001357">
    <property type="entry name" value="BRCT_dom"/>
</dbReference>
<name>A0AAD4LTP8_9AGAM</name>
<evidence type="ECO:0000256" key="9">
    <source>
        <dbReference type="ARBA" id="ARBA00022763"/>
    </source>
</evidence>
<dbReference type="PROSITE" id="PS50172">
    <property type="entry name" value="BRCT"/>
    <property type="match status" value="1"/>
</dbReference>
<dbReference type="GO" id="GO:0003684">
    <property type="term" value="F:damaged DNA binding"/>
    <property type="evidence" value="ECO:0007669"/>
    <property type="project" value="InterPro"/>
</dbReference>
<dbReference type="CDD" id="cd01701">
    <property type="entry name" value="PolY_Rev1"/>
    <property type="match status" value="1"/>
</dbReference>
<reference evidence="19" key="1">
    <citation type="submission" date="2022-01" db="EMBL/GenBank/DDBJ databases">
        <title>Comparative genomics reveals a dynamic genome evolution in the ectomycorrhizal milk-cap (Lactarius) mushrooms.</title>
        <authorList>
            <consortium name="DOE Joint Genome Institute"/>
            <person name="Lebreton A."/>
            <person name="Tang N."/>
            <person name="Kuo A."/>
            <person name="LaButti K."/>
            <person name="Drula E."/>
            <person name="Barry K."/>
            <person name="Clum A."/>
            <person name="Lipzen A."/>
            <person name="Mousain D."/>
            <person name="Ng V."/>
            <person name="Wang R."/>
            <person name="Wang X."/>
            <person name="Dai Y."/>
            <person name="Henrissat B."/>
            <person name="Grigoriev I.V."/>
            <person name="Guerin-Laguette A."/>
            <person name="Yu F."/>
            <person name="Martin F.M."/>
        </authorList>
    </citation>
    <scope>NUCLEOTIDE SEQUENCE</scope>
    <source>
        <strain evidence="19">QP</strain>
    </source>
</reference>
<dbReference type="AlphaFoldDB" id="A0AAD4LTP8"/>
<dbReference type="FunFam" id="3.40.50.10190:FF:000011">
    <property type="entry name" value="DNA repair protein REV1"/>
    <property type="match status" value="1"/>
</dbReference>
<dbReference type="PANTHER" id="PTHR45990">
    <property type="entry name" value="DNA REPAIR PROTEIN REV1"/>
    <property type="match status" value="1"/>
</dbReference>
<keyword evidence="6" id="KW-0808">Transferase</keyword>
<keyword evidence="13" id="KW-0539">Nucleus</keyword>
<organism evidence="19 20">
    <name type="scientific">Lactarius akahatsu</name>
    <dbReference type="NCBI Taxonomy" id="416441"/>
    <lineage>
        <taxon>Eukaryota</taxon>
        <taxon>Fungi</taxon>
        <taxon>Dikarya</taxon>
        <taxon>Basidiomycota</taxon>
        <taxon>Agaricomycotina</taxon>
        <taxon>Agaricomycetes</taxon>
        <taxon>Russulales</taxon>
        <taxon>Russulaceae</taxon>
        <taxon>Lactarius</taxon>
    </lineage>
</organism>
<dbReference type="Pfam" id="PF16589">
    <property type="entry name" value="BRCT_2"/>
    <property type="match status" value="1"/>
</dbReference>
<evidence type="ECO:0000313" key="20">
    <source>
        <dbReference type="Proteomes" id="UP001201163"/>
    </source>
</evidence>
<dbReference type="Proteomes" id="UP001201163">
    <property type="component" value="Unassembled WGS sequence"/>
</dbReference>
<dbReference type="FunFam" id="3.30.1490.100:FF:000001">
    <property type="entry name" value="DNA repair protein REV1"/>
    <property type="match status" value="1"/>
</dbReference>
<feature type="compositionally biased region" description="Low complexity" evidence="16">
    <location>
        <begin position="47"/>
        <end position="59"/>
    </location>
</feature>
<gene>
    <name evidence="19" type="ORF">EDB92DRAFT_1828860</name>
</gene>
<dbReference type="InterPro" id="IPR036420">
    <property type="entry name" value="BRCT_dom_sf"/>
</dbReference>
<dbReference type="Gene3D" id="3.40.50.10190">
    <property type="entry name" value="BRCT domain"/>
    <property type="match status" value="1"/>
</dbReference>
<dbReference type="PROSITE" id="PS50173">
    <property type="entry name" value="UMUC"/>
    <property type="match status" value="1"/>
</dbReference>
<comment type="caution">
    <text evidence="19">The sequence shown here is derived from an EMBL/GenBank/DDBJ whole genome shotgun (WGS) entry which is preliminary data.</text>
</comment>
<dbReference type="Pfam" id="PF16727">
    <property type="entry name" value="REV1_C"/>
    <property type="match status" value="1"/>
</dbReference>
<dbReference type="GO" id="GO:0005634">
    <property type="term" value="C:nucleus"/>
    <property type="evidence" value="ECO:0007669"/>
    <property type="project" value="UniProtKB-SubCell"/>
</dbReference>
<dbReference type="InterPro" id="IPR043128">
    <property type="entry name" value="Rev_trsase/Diguanyl_cyclase"/>
</dbReference>
<evidence type="ECO:0000256" key="11">
    <source>
        <dbReference type="ARBA" id="ARBA00023125"/>
    </source>
</evidence>
<keyword evidence="7" id="KW-0548">Nucleotidyltransferase</keyword>
<dbReference type="GO" id="GO:0046872">
    <property type="term" value="F:metal ion binding"/>
    <property type="evidence" value="ECO:0007669"/>
    <property type="project" value="UniProtKB-KW"/>
</dbReference>
<accession>A0AAD4LTP8</accession>
<feature type="compositionally biased region" description="Pro residues" evidence="16">
    <location>
        <begin position="1045"/>
        <end position="1058"/>
    </location>
</feature>
<feature type="compositionally biased region" description="Low complexity" evidence="16">
    <location>
        <begin position="867"/>
        <end position="878"/>
    </location>
</feature>
<feature type="compositionally biased region" description="Polar residues" evidence="16">
    <location>
        <begin position="296"/>
        <end position="313"/>
    </location>
</feature>
<dbReference type="GO" id="GO:0006281">
    <property type="term" value="P:DNA repair"/>
    <property type="evidence" value="ECO:0007669"/>
    <property type="project" value="UniProtKB-KW"/>
</dbReference>
<keyword evidence="11" id="KW-0238">DNA-binding</keyword>
<dbReference type="InterPro" id="IPR047346">
    <property type="entry name" value="Rev1_UBM1/2"/>
</dbReference>
<dbReference type="Gene3D" id="3.30.1490.100">
    <property type="entry name" value="DNA polymerase, Y-family, little finger domain"/>
    <property type="match status" value="1"/>
</dbReference>
<dbReference type="InterPro" id="IPR036775">
    <property type="entry name" value="DNA_pol_Y-fam_lit_finger_sf"/>
</dbReference>
<evidence type="ECO:0000313" key="19">
    <source>
        <dbReference type="EMBL" id="KAH9001791.1"/>
    </source>
</evidence>
<feature type="compositionally biased region" description="Low complexity" evidence="16">
    <location>
        <begin position="1019"/>
        <end position="1037"/>
    </location>
</feature>
<dbReference type="InterPro" id="IPR017961">
    <property type="entry name" value="DNA_pol_Y-fam_little_finger"/>
</dbReference>
<comment type="similarity">
    <text evidence="3">Belongs to the DNA polymerase type-Y family.</text>
</comment>
<dbReference type="CDD" id="cd19318">
    <property type="entry name" value="Rev1_UBM2"/>
    <property type="match status" value="1"/>
</dbReference>
<evidence type="ECO:0000256" key="6">
    <source>
        <dbReference type="ARBA" id="ARBA00022679"/>
    </source>
</evidence>
<evidence type="ECO:0000259" key="17">
    <source>
        <dbReference type="PROSITE" id="PS50172"/>
    </source>
</evidence>
<evidence type="ECO:0000256" key="8">
    <source>
        <dbReference type="ARBA" id="ARBA00022723"/>
    </source>
</evidence>
<keyword evidence="5" id="KW-0237">DNA synthesis</keyword>
<dbReference type="Gene3D" id="6.10.250.1490">
    <property type="match status" value="1"/>
</dbReference>
<dbReference type="Pfam" id="PF11799">
    <property type="entry name" value="IMS_C"/>
    <property type="match status" value="1"/>
</dbReference>
<dbReference type="GO" id="GO:0042276">
    <property type="term" value="P:error-prone translesion synthesis"/>
    <property type="evidence" value="ECO:0007669"/>
    <property type="project" value="TreeGrafter"/>
</dbReference>
<dbReference type="InterPro" id="IPR031991">
    <property type="entry name" value="Rev1_C"/>
</dbReference>
<dbReference type="PANTHER" id="PTHR45990:SF1">
    <property type="entry name" value="DNA REPAIR PROTEIN REV1"/>
    <property type="match status" value="1"/>
</dbReference>
<dbReference type="EMBL" id="JAKELL010000001">
    <property type="protein sequence ID" value="KAH9001791.1"/>
    <property type="molecule type" value="Genomic_DNA"/>
</dbReference>
<evidence type="ECO:0000256" key="4">
    <source>
        <dbReference type="ARBA" id="ARBA00020399"/>
    </source>
</evidence>
<dbReference type="SUPFAM" id="SSF56672">
    <property type="entry name" value="DNA/RNA polymerases"/>
    <property type="match status" value="1"/>
</dbReference>
<dbReference type="InterPro" id="IPR043502">
    <property type="entry name" value="DNA/RNA_pol_sf"/>
</dbReference>
<feature type="region of interest" description="Disordered" evidence="16">
    <location>
        <begin position="1014"/>
        <end position="1058"/>
    </location>
</feature>
<keyword evidence="10" id="KW-0460">Magnesium</keyword>
<comment type="subcellular location">
    <subcellularLocation>
        <location evidence="2">Nucleus</location>
    </subcellularLocation>
</comment>
<dbReference type="CDD" id="cd17719">
    <property type="entry name" value="BRCT_Rev1"/>
    <property type="match status" value="1"/>
</dbReference>
<evidence type="ECO:0000256" key="14">
    <source>
        <dbReference type="ARBA" id="ARBA00058985"/>
    </source>
</evidence>
<dbReference type="SUPFAM" id="SSF52113">
    <property type="entry name" value="BRCT domain"/>
    <property type="match status" value="1"/>
</dbReference>
<dbReference type="InterPro" id="IPR038401">
    <property type="entry name" value="Rev1_C_sf"/>
</dbReference>
<dbReference type="GO" id="GO:0017125">
    <property type="term" value="F:deoxycytidyl transferase activity"/>
    <property type="evidence" value="ECO:0007669"/>
    <property type="project" value="TreeGrafter"/>
</dbReference>
<evidence type="ECO:0000256" key="16">
    <source>
        <dbReference type="SAM" id="MobiDB-lite"/>
    </source>
</evidence>
<dbReference type="SMART" id="SM00292">
    <property type="entry name" value="BRCT"/>
    <property type="match status" value="1"/>
</dbReference>
<keyword evidence="8" id="KW-0479">Metal-binding</keyword>
<evidence type="ECO:0000259" key="18">
    <source>
        <dbReference type="PROSITE" id="PS50173"/>
    </source>
</evidence>
<evidence type="ECO:0000256" key="15">
    <source>
        <dbReference type="ARBA" id="ARBA00081902"/>
    </source>
</evidence>